<comment type="caution">
    <text evidence="1">The sequence shown here is derived from an EMBL/GenBank/DDBJ whole genome shotgun (WGS) entry which is preliminary data.</text>
</comment>
<dbReference type="Proteomes" id="UP000179275">
    <property type="component" value="Unassembled WGS sequence"/>
</dbReference>
<accession>A0A1F6W281</accession>
<name>A0A1F6W281_9BACT</name>
<dbReference type="EMBL" id="MFUG01000013">
    <property type="protein sequence ID" value="OGI76017.1"/>
    <property type="molecule type" value="Genomic_DNA"/>
</dbReference>
<proteinExistence type="predicted"/>
<organism evidence="1 2">
    <name type="scientific">Candidatus Nomurabacteria bacterium RIFCSPHIGHO2_02_FULL_42_19</name>
    <dbReference type="NCBI Taxonomy" id="1801756"/>
    <lineage>
        <taxon>Bacteria</taxon>
        <taxon>Candidatus Nomuraibacteriota</taxon>
    </lineage>
</organism>
<gene>
    <name evidence="1" type="ORF">A3C67_01455</name>
</gene>
<evidence type="ECO:0000313" key="2">
    <source>
        <dbReference type="Proteomes" id="UP000179275"/>
    </source>
</evidence>
<dbReference type="STRING" id="1801756.A3C67_01455"/>
<evidence type="ECO:0000313" key="1">
    <source>
        <dbReference type="EMBL" id="OGI76017.1"/>
    </source>
</evidence>
<reference evidence="1 2" key="1">
    <citation type="journal article" date="2016" name="Nat. Commun.">
        <title>Thousands of microbial genomes shed light on interconnected biogeochemical processes in an aquifer system.</title>
        <authorList>
            <person name="Anantharaman K."/>
            <person name="Brown C.T."/>
            <person name="Hug L.A."/>
            <person name="Sharon I."/>
            <person name="Castelle C.J."/>
            <person name="Probst A.J."/>
            <person name="Thomas B.C."/>
            <person name="Singh A."/>
            <person name="Wilkins M.J."/>
            <person name="Karaoz U."/>
            <person name="Brodie E.L."/>
            <person name="Williams K.H."/>
            <person name="Hubbard S.S."/>
            <person name="Banfield J.F."/>
        </authorList>
    </citation>
    <scope>NUCLEOTIDE SEQUENCE [LARGE SCALE GENOMIC DNA]</scope>
</reference>
<sequence length="159" mass="18447">MEENFNKPRVEVPLNAELIIINDEKDIRLILGNSGLKLAFGAASLEEGDNTYRWFMHFTPELSHKPRPENKIRYSLMFTVGFMSLINALKEKNSSQLSALLAEHPIGNVNFNTNDMMWNFVRKLLGEKYFMKIPQDFSKIQSSIHGPIRRLLNDIKNMY</sequence>
<dbReference type="AlphaFoldDB" id="A0A1F6W281"/>
<protein>
    <submittedName>
        <fullName evidence="1">Uncharacterized protein</fullName>
    </submittedName>
</protein>